<dbReference type="AlphaFoldDB" id="A0A2H1V9R6"/>
<proteinExistence type="predicted"/>
<feature type="region of interest" description="Disordered" evidence="1">
    <location>
        <begin position="308"/>
        <end position="333"/>
    </location>
</feature>
<accession>A0A2H1V9R6</accession>
<organism evidence="2">
    <name type="scientific">Spodoptera frugiperda</name>
    <name type="common">Fall armyworm</name>
    <dbReference type="NCBI Taxonomy" id="7108"/>
    <lineage>
        <taxon>Eukaryota</taxon>
        <taxon>Metazoa</taxon>
        <taxon>Ecdysozoa</taxon>
        <taxon>Arthropoda</taxon>
        <taxon>Hexapoda</taxon>
        <taxon>Insecta</taxon>
        <taxon>Pterygota</taxon>
        <taxon>Neoptera</taxon>
        <taxon>Endopterygota</taxon>
        <taxon>Lepidoptera</taxon>
        <taxon>Glossata</taxon>
        <taxon>Ditrysia</taxon>
        <taxon>Noctuoidea</taxon>
        <taxon>Noctuidae</taxon>
        <taxon>Amphipyrinae</taxon>
        <taxon>Spodoptera</taxon>
    </lineage>
</organism>
<feature type="non-terminal residue" evidence="2">
    <location>
        <position position="1"/>
    </location>
</feature>
<dbReference type="EMBL" id="ODYU01001224">
    <property type="protein sequence ID" value="SOQ37142.1"/>
    <property type="molecule type" value="Genomic_DNA"/>
</dbReference>
<evidence type="ECO:0000313" key="2">
    <source>
        <dbReference type="EMBL" id="SOQ37142.1"/>
    </source>
</evidence>
<gene>
    <name evidence="2" type="ORF">SFRICE_001753</name>
</gene>
<sequence length="580" mass="65874">VPKEARDIPLRAKSVCLAERPRSKYARNVRSADHNRSQFTNRQFFPRPASTTDTKRRQNNVVVKQQNRKIVEKVPFAVSVQTLSIPMKYADDPKPRHSISKPPQNVYNRRIDVNKTKHCNPPKQVGDNKRLCDTAGCGKGTENKLLLQISEAEQVTDFERILNSNAILCQRVRSHVWHGCAAPQKRSASVLPRPKSAYSLYTVSQAYHYLFRQHEESLEPLIEQYRQSVAEEKKPPTSILEKNWFENLQDLSEYYEDDEELQEEVETITDRIVAEEVKSVEEHYQAGKRNKNFNVNLADLISLNINGERLSPGREEHGPSPDIEKTDAENEEEWLAPSMSANSDDRDTQHDNNVDCLAQNLDSVKIDSDAKVPTITFSNCCDGYARSDLPNNKDVDIHLAVPAIDSIDEARPPMIEERMPKPEPTSSHPQRTLTRSSAVSQKSVEIMVHPEGSNNPLHRSKLAPTRSSSETQSSGKKMLNLRKTKNSSIESTMSLPNQKSLEKKHGGLRHQKAVVVQAHSDITLSTQPSMSDDRKALREALYQGIFHRHRRTIFAVGSFLRMLRSKTSNYDSIRSDSDEI</sequence>
<feature type="compositionally biased region" description="Polar residues" evidence="1">
    <location>
        <begin position="465"/>
        <end position="475"/>
    </location>
</feature>
<reference evidence="2" key="1">
    <citation type="submission" date="2016-07" db="EMBL/GenBank/DDBJ databases">
        <authorList>
            <person name="Bretaudeau A."/>
        </authorList>
    </citation>
    <scope>NUCLEOTIDE SEQUENCE</scope>
    <source>
        <strain evidence="2">Rice</strain>
        <tissue evidence="2">Whole body</tissue>
    </source>
</reference>
<feature type="compositionally biased region" description="Polar residues" evidence="1">
    <location>
        <begin position="424"/>
        <end position="443"/>
    </location>
</feature>
<name>A0A2H1V9R6_SPOFR</name>
<feature type="non-terminal residue" evidence="2">
    <location>
        <position position="580"/>
    </location>
</feature>
<protein>
    <submittedName>
        <fullName evidence="2">SFRICE_001753</fullName>
    </submittedName>
</protein>
<evidence type="ECO:0000256" key="1">
    <source>
        <dbReference type="SAM" id="MobiDB-lite"/>
    </source>
</evidence>
<feature type="compositionally biased region" description="Basic and acidic residues" evidence="1">
    <location>
        <begin position="311"/>
        <end position="328"/>
    </location>
</feature>
<feature type="region of interest" description="Disordered" evidence="1">
    <location>
        <begin position="416"/>
        <end position="491"/>
    </location>
</feature>